<organism evidence="1 2">
    <name type="scientific">Pistacia integerrima</name>
    <dbReference type="NCBI Taxonomy" id="434235"/>
    <lineage>
        <taxon>Eukaryota</taxon>
        <taxon>Viridiplantae</taxon>
        <taxon>Streptophyta</taxon>
        <taxon>Embryophyta</taxon>
        <taxon>Tracheophyta</taxon>
        <taxon>Spermatophyta</taxon>
        <taxon>Magnoliopsida</taxon>
        <taxon>eudicotyledons</taxon>
        <taxon>Gunneridae</taxon>
        <taxon>Pentapetalae</taxon>
        <taxon>rosids</taxon>
        <taxon>malvids</taxon>
        <taxon>Sapindales</taxon>
        <taxon>Anacardiaceae</taxon>
        <taxon>Pistacia</taxon>
    </lineage>
</organism>
<evidence type="ECO:0000313" key="2">
    <source>
        <dbReference type="Proteomes" id="UP001163603"/>
    </source>
</evidence>
<dbReference type="Proteomes" id="UP001163603">
    <property type="component" value="Chromosome 8"/>
</dbReference>
<evidence type="ECO:0000313" key="1">
    <source>
        <dbReference type="EMBL" id="KAJ0030138.1"/>
    </source>
</evidence>
<dbReference type="EMBL" id="CM047743">
    <property type="protein sequence ID" value="KAJ0030138.1"/>
    <property type="molecule type" value="Genomic_DNA"/>
</dbReference>
<name>A0ACC0Y6I0_9ROSI</name>
<protein>
    <submittedName>
        <fullName evidence="1">Uncharacterized protein</fullName>
    </submittedName>
</protein>
<sequence length="460" mass="51693">MVASCVSGDGGDVGGTLLSFSPTKLIVKAENVTVKEEPDQMAVLNANNTCSSFQIPKDDEAEKAGMIKEEKEDDDVADGVYDDINGFYINSNGSSSSSTSSVSLPKPMEGLNELGPPPFLRKIYEMVEDPETESVVSWGANRSSFIVWDSHDFSETLLPKYFKHKNFSSFIRQLNTYGFRKIHSDRWEFANEKFQGGKKHLLKSIKRRTRFNKQQDGVITCIDLTKSGLEAELEGLRDDHSTLRLEILKLRQQQEDSQNQITAVEERVRCAECKQQQMLSFFAKVAKYPNFVQQLIRKRKQQRELDGGEISKRRRLLAAQETENLPDSVNCRNQAQEILASMQSELTDMLPDSSTVITDTIEEAPFPGAMDCENELCNHIEDLKGNVMSETSDEDTSSVYRVLVGSLLGDSSVLENMVDEELAVKDTEIFHELEDLIEKPCSWPGYVTELVEHGCVGPML</sequence>
<gene>
    <name evidence="1" type="ORF">Pint_13413</name>
</gene>
<comment type="caution">
    <text evidence="1">The sequence shown here is derived from an EMBL/GenBank/DDBJ whole genome shotgun (WGS) entry which is preliminary data.</text>
</comment>
<proteinExistence type="predicted"/>
<reference evidence="2" key="1">
    <citation type="journal article" date="2023" name="G3 (Bethesda)">
        <title>Genome assembly and association tests identify interacting loci associated with vigor, precocity, and sex in interspecific pistachio rootstocks.</title>
        <authorList>
            <person name="Palmer W."/>
            <person name="Jacygrad E."/>
            <person name="Sagayaradj S."/>
            <person name="Cavanaugh K."/>
            <person name="Han R."/>
            <person name="Bertier L."/>
            <person name="Beede B."/>
            <person name="Kafkas S."/>
            <person name="Golino D."/>
            <person name="Preece J."/>
            <person name="Michelmore R."/>
        </authorList>
    </citation>
    <scope>NUCLEOTIDE SEQUENCE [LARGE SCALE GENOMIC DNA]</scope>
</reference>
<accession>A0ACC0Y6I0</accession>
<keyword evidence="2" id="KW-1185">Reference proteome</keyword>